<protein>
    <submittedName>
        <fullName evidence="1">Uncharacterized protein</fullName>
    </submittedName>
</protein>
<reference evidence="1" key="2">
    <citation type="journal article" date="2015" name="Data Brief">
        <title>Shoot transcriptome of the giant reed, Arundo donax.</title>
        <authorList>
            <person name="Barrero R.A."/>
            <person name="Guerrero F.D."/>
            <person name="Moolhuijzen P."/>
            <person name="Goolsby J.A."/>
            <person name="Tidwell J."/>
            <person name="Bellgard S.E."/>
            <person name="Bellgard M.I."/>
        </authorList>
    </citation>
    <scope>NUCLEOTIDE SEQUENCE</scope>
    <source>
        <tissue evidence="1">Shoot tissue taken approximately 20 cm above the soil surface</tissue>
    </source>
</reference>
<sequence length="36" mass="4255">MEPAFLVLQCASIVFCYFIARRVEFQNRIFKISSVQ</sequence>
<name>A0A0A9A2K7_ARUDO</name>
<accession>A0A0A9A2K7</accession>
<dbReference type="AlphaFoldDB" id="A0A0A9A2K7"/>
<reference evidence="1" key="1">
    <citation type="submission" date="2014-09" db="EMBL/GenBank/DDBJ databases">
        <authorList>
            <person name="Magalhaes I.L.F."/>
            <person name="Oliveira U."/>
            <person name="Santos F.R."/>
            <person name="Vidigal T.H.D.A."/>
            <person name="Brescovit A.D."/>
            <person name="Santos A.J."/>
        </authorList>
    </citation>
    <scope>NUCLEOTIDE SEQUENCE</scope>
    <source>
        <tissue evidence="1">Shoot tissue taken approximately 20 cm above the soil surface</tissue>
    </source>
</reference>
<organism evidence="1">
    <name type="scientific">Arundo donax</name>
    <name type="common">Giant reed</name>
    <name type="synonym">Donax arundinaceus</name>
    <dbReference type="NCBI Taxonomy" id="35708"/>
    <lineage>
        <taxon>Eukaryota</taxon>
        <taxon>Viridiplantae</taxon>
        <taxon>Streptophyta</taxon>
        <taxon>Embryophyta</taxon>
        <taxon>Tracheophyta</taxon>
        <taxon>Spermatophyta</taxon>
        <taxon>Magnoliopsida</taxon>
        <taxon>Liliopsida</taxon>
        <taxon>Poales</taxon>
        <taxon>Poaceae</taxon>
        <taxon>PACMAD clade</taxon>
        <taxon>Arundinoideae</taxon>
        <taxon>Arundineae</taxon>
        <taxon>Arundo</taxon>
    </lineage>
</organism>
<dbReference type="EMBL" id="GBRH01253742">
    <property type="protein sequence ID" value="JAD44153.1"/>
    <property type="molecule type" value="Transcribed_RNA"/>
</dbReference>
<proteinExistence type="predicted"/>
<evidence type="ECO:0000313" key="1">
    <source>
        <dbReference type="EMBL" id="JAD44153.1"/>
    </source>
</evidence>